<gene>
    <name evidence="1" type="ORF">SAMN04488498_13312</name>
</gene>
<dbReference type="AlphaFoldDB" id="A0A1I4EYU2"/>
<name>A0A1I4EYU2_9HYPH</name>
<sequence>MKVGYTEFSYGYAFTENLIRSSTTMPVGAPVFPNLIQEAQSGFDVQINFPGVPLFFQYKLPELMRRGTAFEIASGQCPRLSRPFFRIAMMRRDLSRQHALLIRLEAKYPSQVFYAAPTLPDASAFNRAYDRAAVAQHSAFFSPTDIGPLPDDKAHSIAYKSGLSVGYFCSEPRTINALTFEALSSRTSTSLKSDRFSNVEDTARALREDVLALASRPWRQTESLLSDRLRARLAQRTVGETGTPEQEQVLTDILVAREIARVDFGIDLLIAQPR</sequence>
<evidence type="ECO:0000313" key="2">
    <source>
        <dbReference type="Proteomes" id="UP000323300"/>
    </source>
</evidence>
<dbReference type="OrthoDB" id="6809238at2"/>
<proteinExistence type="predicted"/>
<dbReference type="EMBL" id="FOSL01000033">
    <property type="protein sequence ID" value="SFL10895.1"/>
    <property type="molecule type" value="Genomic_DNA"/>
</dbReference>
<protein>
    <submittedName>
        <fullName evidence="1">Uncharacterized protein</fullName>
    </submittedName>
</protein>
<accession>A0A1I4EYU2</accession>
<dbReference type="Proteomes" id="UP000323300">
    <property type="component" value="Unassembled WGS sequence"/>
</dbReference>
<dbReference type="RefSeq" id="WP_149763757.1">
    <property type="nucleotide sequence ID" value="NZ_BSPE01000053.1"/>
</dbReference>
<organism evidence="1 2">
    <name type="scientific">Neomesorhizobium albiziae</name>
    <dbReference type="NCBI Taxonomy" id="335020"/>
    <lineage>
        <taxon>Bacteria</taxon>
        <taxon>Pseudomonadati</taxon>
        <taxon>Pseudomonadota</taxon>
        <taxon>Alphaproteobacteria</taxon>
        <taxon>Hyphomicrobiales</taxon>
        <taxon>Phyllobacteriaceae</taxon>
        <taxon>Neomesorhizobium</taxon>
    </lineage>
</organism>
<evidence type="ECO:0000313" key="1">
    <source>
        <dbReference type="EMBL" id="SFL10895.1"/>
    </source>
</evidence>
<keyword evidence="2" id="KW-1185">Reference proteome</keyword>
<reference evidence="1 2" key="1">
    <citation type="submission" date="2016-10" db="EMBL/GenBank/DDBJ databases">
        <authorList>
            <person name="Varghese N."/>
            <person name="Submissions S."/>
        </authorList>
    </citation>
    <scope>NUCLEOTIDE SEQUENCE [LARGE SCALE GENOMIC DNA]</scope>
    <source>
        <strain evidence="1 2">DSM 21822</strain>
    </source>
</reference>